<comment type="caution">
    <text evidence="1">The sequence shown here is derived from an EMBL/GenBank/DDBJ whole genome shotgun (WGS) entry which is preliminary data.</text>
</comment>
<name>A0A3M7RTI6_BRAPC</name>
<dbReference type="AlphaFoldDB" id="A0A3M7RTI6"/>
<evidence type="ECO:0000313" key="2">
    <source>
        <dbReference type="Proteomes" id="UP000276133"/>
    </source>
</evidence>
<accession>A0A3M7RTI6</accession>
<reference evidence="1 2" key="1">
    <citation type="journal article" date="2018" name="Sci. Rep.">
        <title>Genomic signatures of local adaptation to the degree of environmental predictability in rotifers.</title>
        <authorList>
            <person name="Franch-Gras L."/>
            <person name="Hahn C."/>
            <person name="Garcia-Roger E.M."/>
            <person name="Carmona M.J."/>
            <person name="Serra M."/>
            <person name="Gomez A."/>
        </authorList>
    </citation>
    <scope>NUCLEOTIDE SEQUENCE [LARGE SCALE GENOMIC DNA]</scope>
    <source>
        <strain evidence="1">HYR1</strain>
    </source>
</reference>
<dbReference type="Proteomes" id="UP000276133">
    <property type="component" value="Unassembled WGS sequence"/>
</dbReference>
<gene>
    <name evidence="1" type="ORF">BpHYR1_000762</name>
</gene>
<dbReference type="EMBL" id="REGN01002671">
    <property type="protein sequence ID" value="RNA26802.1"/>
    <property type="molecule type" value="Genomic_DNA"/>
</dbReference>
<proteinExistence type="predicted"/>
<sequence length="82" mass="9811">MAFASKLEKLSFTGHIFKSKFIYLFLFHDSNNNTDNKCLIQLTARTFKIKIYFQFTPILAMIKFQVNKMRKKKNQNKLNKDK</sequence>
<keyword evidence="2" id="KW-1185">Reference proteome</keyword>
<evidence type="ECO:0000313" key="1">
    <source>
        <dbReference type="EMBL" id="RNA26802.1"/>
    </source>
</evidence>
<organism evidence="1 2">
    <name type="scientific">Brachionus plicatilis</name>
    <name type="common">Marine rotifer</name>
    <name type="synonym">Brachionus muelleri</name>
    <dbReference type="NCBI Taxonomy" id="10195"/>
    <lineage>
        <taxon>Eukaryota</taxon>
        <taxon>Metazoa</taxon>
        <taxon>Spiralia</taxon>
        <taxon>Gnathifera</taxon>
        <taxon>Rotifera</taxon>
        <taxon>Eurotatoria</taxon>
        <taxon>Monogononta</taxon>
        <taxon>Pseudotrocha</taxon>
        <taxon>Ploima</taxon>
        <taxon>Brachionidae</taxon>
        <taxon>Brachionus</taxon>
    </lineage>
</organism>
<protein>
    <submittedName>
        <fullName evidence="1">Uncharacterized protein</fullName>
    </submittedName>
</protein>